<dbReference type="EC" id="5.6.2.-" evidence="5"/>
<dbReference type="Gene3D" id="2.70.20.10">
    <property type="entry name" value="Topoisomerase I, domain 3"/>
    <property type="match status" value="1"/>
</dbReference>
<dbReference type="Pfam" id="PF13342">
    <property type="entry name" value="Toprim_Crpt"/>
    <property type="match status" value="1"/>
</dbReference>
<reference evidence="5" key="1">
    <citation type="submission" date="2023-06" db="EMBL/GenBank/DDBJ databases">
        <title>A Treasure from Seagulls: Isolation and Description of Aciduricobacillus qingdaonensis gen. nov., sp. nov., a Rare Obligately Uric Acid-utilizing Member in the Family Bacillaceae.</title>
        <authorList>
            <person name="Liu W."/>
            <person name="Wang B."/>
        </authorList>
    </citation>
    <scope>NUCLEOTIDE SEQUENCE</scope>
    <source>
        <strain evidence="5">44XB</strain>
    </source>
</reference>
<dbReference type="Gene3D" id="1.10.460.10">
    <property type="entry name" value="Topoisomerase I, domain 2"/>
    <property type="match status" value="1"/>
</dbReference>
<feature type="domain" description="Topo IA-type catalytic" evidence="4">
    <location>
        <begin position="1"/>
        <end position="209"/>
    </location>
</feature>
<dbReference type="InterPro" id="IPR023405">
    <property type="entry name" value="Topo_IA_core_domain"/>
</dbReference>
<dbReference type="EMBL" id="CP129113">
    <property type="protein sequence ID" value="WLV24602.1"/>
    <property type="molecule type" value="Genomic_DNA"/>
</dbReference>
<dbReference type="RefSeq" id="WP_348027797.1">
    <property type="nucleotide sequence ID" value="NZ_CP129113.1"/>
</dbReference>
<evidence type="ECO:0000259" key="4">
    <source>
        <dbReference type="PROSITE" id="PS52039"/>
    </source>
</evidence>
<gene>
    <name evidence="5" type="ORF">QR721_13315</name>
</gene>
<organism evidence="5 6">
    <name type="scientific">Aciduricibacillus chroicocephali</name>
    <dbReference type="NCBI Taxonomy" id="3054939"/>
    <lineage>
        <taxon>Bacteria</taxon>
        <taxon>Bacillati</taxon>
        <taxon>Bacillota</taxon>
        <taxon>Bacilli</taxon>
        <taxon>Bacillales</taxon>
        <taxon>Bacillaceae</taxon>
        <taxon>Aciduricibacillus</taxon>
    </lineage>
</organism>
<dbReference type="PANTHER" id="PTHR11390:SF21">
    <property type="entry name" value="DNA TOPOISOMERASE 3-ALPHA"/>
    <property type="match status" value="1"/>
</dbReference>
<dbReference type="Pfam" id="PF01131">
    <property type="entry name" value="Topoisom_bac"/>
    <property type="match status" value="1"/>
</dbReference>
<keyword evidence="3 5" id="KW-0413">Isomerase</keyword>
<dbReference type="InterPro" id="IPR013826">
    <property type="entry name" value="Topo_IA_cen_sub3"/>
</dbReference>
<dbReference type="InterPro" id="IPR013497">
    <property type="entry name" value="Topo_IA_cen"/>
</dbReference>
<proteinExistence type="predicted"/>
<evidence type="ECO:0000313" key="6">
    <source>
        <dbReference type="Proteomes" id="UP001180087"/>
    </source>
</evidence>
<evidence type="ECO:0000256" key="2">
    <source>
        <dbReference type="ARBA" id="ARBA00023125"/>
    </source>
</evidence>
<accession>A0ABY9KWB6</accession>
<name>A0ABY9KWB6_9BACI</name>
<evidence type="ECO:0000256" key="1">
    <source>
        <dbReference type="ARBA" id="ARBA00023029"/>
    </source>
</evidence>
<dbReference type="InterPro" id="IPR003602">
    <property type="entry name" value="Topo_IA_DNA-bd_dom"/>
</dbReference>
<dbReference type="GO" id="GO:0016853">
    <property type="term" value="F:isomerase activity"/>
    <property type="evidence" value="ECO:0007669"/>
    <property type="project" value="UniProtKB-KW"/>
</dbReference>
<dbReference type="SMART" id="SM00437">
    <property type="entry name" value="TOP1Ac"/>
    <property type="match status" value="1"/>
</dbReference>
<evidence type="ECO:0000256" key="3">
    <source>
        <dbReference type="ARBA" id="ARBA00023235"/>
    </source>
</evidence>
<keyword evidence="6" id="KW-1185">Reference proteome</keyword>
<dbReference type="InterPro" id="IPR013825">
    <property type="entry name" value="Topo_IA_cen_sub2"/>
</dbReference>
<dbReference type="InterPro" id="IPR025589">
    <property type="entry name" value="Toprim_C_rpt"/>
</dbReference>
<keyword evidence="2" id="KW-0238">DNA-binding</keyword>
<dbReference type="PANTHER" id="PTHR11390">
    <property type="entry name" value="PROKARYOTIC DNA TOPOISOMERASE"/>
    <property type="match status" value="1"/>
</dbReference>
<dbReference type="InterPro" id="IPR000380">
    <property type="entry name" value="Topo_IA"/>
</dbReference>
<protein>
    <submittedName>
        <fullName evidence="5">DNA topoisomerase</fullName>
        <ecNumber evidence="5">5.6.2.-</ecNumber>
    </submittedName>
</protein>
<sequence length="325" mass="36015">MSPLERNLYEEVVRTALAMFHRDYSYTETKVTTDVKGLPFYTIGKTERDKGWKEIFPVSKKSKDSEEPALPPLEQNETVQSEIAVKEGKTQPPKPYTEGQLITMMKTCGKLVEDQSETDVLKEIEGLGTEATRSGIIETIKKHGYISVIKNIVSITDKGRVLCQAIEGSLLASPSMTAKWESYLRKIGNGEGTGEHFLNNVSKFINSMLEAVPNQLEGQKIDIELPPAEKSSRRSYAPKEVAPCPACGNGTILSRKSFYGCSNYKNGCKQTFPGVFLKKKLTPAQVKLLCTKGRTNVIKGFTSTGGKKFDAPLELKDGKLMLDFK</sequence>
<keyword evidence="1" id="KW-0799">Topoisomerase</keyword>
<dbReference type="SUPFAM" id="SSF56712">
    <property type="entry name" value="Prokaryotic type I DNA topoisomerase"/>
    <property type="match status" value="1"/>
</dbReference>
<dbReference type="PROSITE" id="PS52039">
    <property type="entry name" value="TOPO_IA_2"/>
    <property type="match status" value="1"/>
</dbReference>
<dbReference type="Proteomes" id="UP001180087">
    <property type="component" value="Chromosome"/>
</dbReference>
<dbReference type="InterPro" id="IPR013824">
    <property type="entry name" value="Topo_IA_cen_sub1"/>
</dbReference>
<dbReference type="Gene3D" id="1.10.290.10">
    <property type="entry name" value="Topoisomerase I, domain 4"/>
    <property type="match status" value="1"/>
</dbReference>
<evidence type="ECO:0000313" key="5">
    <source>
        <dbReference type="EMBL" id="WLV24602.1"/>
    </source>
</evidence>